<dbReference type="EMBL" id="JAFJYH010000220">
    <property type="protein sequence ID" value="KAG4415505.1"/>
    <property type="molecule type" value="Genomic_DNA"/>
</dbReference>
<reference evidence="1" key="1">
    <citation type="submission" date="2021-02" db="EMBL/GenBank/DDBJ databases">
        <title>Genome sequence Cadophora malorum strain M34.</title>
        <authorList>
            <person name="Stefanovic E."/>
            <person name="Vu D."/>
            <person name="Scully C."/>
            <person name="Dijksterhuis J."/>
            <person name="Roader J."/>
            <person name="Houbraken J."/>
        </authorList>
    </citation>
    <scope>NUCLEOTIDE SEQUENCE</scope>
    <source>
        <strain evidence="1">M34</strain>
    </source>
</reference>
<sequence length="136" mass="15896">MSHFHPSGPPPSYRTYGQVTHEQGLTLPTPTPRPYGLPEYVWIWVPLDDVFTMPQLFASDQHVTHTPMISFEVAVGKRLEYIQCLTPNSAVDPDQRPYRLETERFALDPASRNWNGQVWLYRLYHQVKDRDRGEWA</sequence>
<name>A0A8H7TAI5_9HELO</name>
<protein>
    <submittedName>
        <fullName evidence="1">Uncharacterized protein</fullName>
    </submittedName>
</protein>
<accession>A0A8H7TAI5</accession>
<proteinExistence type="predicted"/>
<evidence type="ECO:0000313" key="1">
    <source>
        <dbReference type="EMBL" id="KAG4415505.1"/>
    </source>
</evidence>
<dbReference type="AlphaFoldDB" id="A0A8H7TAI5"/>
<dbReference type="Proteomes" id="UP000664132">
    <property type="component" value="Unassembled WGS sequence"/>
</dbReference>
<keyword evidence="2" id="KW-1185">Reference proteome</keyword>
<evidence type="ECO:0000313" key="2">
    <source>
        <dbReference type="Proteomes" id="UP000664132"/>
    </source>
</evidence>
<comment type="caution">
    <text evidence="1">The sequence shown here is derived from an EMBL/GenBank/DDBJ whole genome shotgun (WGS) entry which is preliminary data.</text>
</comment>
<organism evidence="1 2">
    <name type="scientific">Cadophora malorum</name>
    <dbReference type="NCBI Taxonomy" id="108018"/>
    <lineage>
        <taxon>Eukaryota</taxon>
        <taxon>Fungi</taxon>
        <taxon>Dikarya</taxon>
        <taxon>Ascomycota</taxon>
        <taxon>Pezizomycotina</taxon>
        <taxon>Leotiomycetes</taxon>
        <taxon>Helotiales</taxon>
        <taxon>Ploettnerulaceae</taxon>
        <taxon>Cadophora</taxon>
    </lineage>
</organism>
<gene>
    <name evidence="1" type="ORF">IFR04_011377</name>
</gene>